<dbReference type="PANTHER" id="PTHR30055">
    <property type="entry name" value="HTH-TYPE TRANSCRIPTIONAL REGULATOR RUTR"/>
    <property type="match status" value="1"/>
</dbReference>
<organism evidence="4">
    <name type="scientific">Telmatobacter sp. DSM 110680</name>
    <dbReference type="NCBI Taxonomy" id="3036704"/>
    <lineage>
        <taxon>Bacteria</taxon>
        <taxon>Pseudomonadati</taxon>
        <taxon>Acidobacteriota</taxon>
        <taxon>Terriglobia</taxon>
        <taxon>Terriglobales</taxon>
        <taxon>Acidobacteriaceae</taxon>
        <taxon>Telmatobacter</taxon>
    </lineage>
</organism>
<keyword evidence="1 2" id="KW-0238">DNA-binding</keyword>
<dbReference type="InterPro" id="IPR009057">
    <property type="entry name" value="Homeodomain-like_sf"/>
</dbReference>
<dbReference type="GO" id="GO:0000976">
    <property type="term" value="F:transcription cis-regulatory region binding"/>
    <property type="evidence" value="ECO:0007669"/>
    <property type="project" value="TreeGrafter"/>
</dbReference>
<dbReference type="Gene3D" id="1.10.357.10">
    <property type="entry name" value="Tetracycline Repressor, domain 2"/>
    <property type="match status" value="1"/>
</dbReference>
<feature type="DNA-binding region" description="H-T-H motif" evidence="2">
    <location>
        <begin position="32"/>
        <end position="51"/>
    </location>
</feature>
<dbReference type="RefSeq" id="WP_348263359.1">
    <property type="nucleotide sequence ID" value="NZ_CP121196.1"/>
</dbReference>
<dbReference type="Pfam" id="PF17931">
    <property type="entry name" value="TetR_C_23"/>
    <property type="match status" value="1"/>
</dbReference>
<sequence length="228" mass="25773">MTISVSKAEVTRTRILDVALDMFRRQGFESTTMRGIAAEAGVSLGSAYYYFEAKEDLVMAFYERAIEAMIPRMEDALAGSDSFEKRVAAIMEVKFEYFRPNRAFLGALFRHAADPQNRLSPFSDATRSIRERDQAYFARAISSKSGSLKVSNDLAPHLPKMLWLYQMGLILYWIYDRSPQQQRTQKLVTASLSLIVSGLSLARIALLKPLRTKIVELIALAEGEYDHA</sequence>
<gene>
    <name evidence="4" type="ORF">P8935_02120</name>
</gene>
<dbReference type="Pfam" id="PF00440">
    <property type="entry name" value="TetR_N"/>
    <property type="match status" value="1"/>
</dbReference>
<dbReference type="EMBL" id="CP121196">
    <property type="protein sequence ID" value="XBH18136.1"/>
    <property type="molecule type" value="Genomic_DNA"/>
</dbReference>
<dbReference type="PROSITE" id="PS01081">
    <property type="entry name" value="HTH_TETR_1"/>
    <property type="match status" value="1"/>
</dbReference>
<protein>
    <submittedName>
        <fullName evidence="4">TetR family transcriptional regulator</fullName>
    </submittedName>
</protein>
<dbReference type="SUPFAM" id="SSF46689">
    <property type="entry name" value="Homeodomain-like"/>
    <property type="match status" value="1"/>
</dbReference>
<feature type="domain" description="HTH tetR-type" evidence="3">
    <location>
        <begin position="9"/>
        <end position="69"/>
    </location>
</feature>
<proteinExistence type="predicted"/>
<dbReference type="GO" id="GO:0003700">
    <property type="term" value="F:DNA-binding transcription factor activity"/>
    <property type="evidence" value="ECO:0007669"/>
    <property type="project" value="TreeGrafter"/>
</dbReference>
<dbReference type="InterPro" id="IPR050109">
    <property type="entry name" value="HTH-type_TetR-like_transc_reg"/>
</dbReference>
<dbReference type="AlphaFoldDB" id="A0AAU7DMZ5"/>
<dbReference type="PANTHER" id="PTHR30055:SF146">
    <property type="entry name" value="HTH-TYPE TRANSCRIPTIONAL DUAL REGULATOR CECR"/>
    <property type="match status" value="1"/>
</dbReference>
<dbReference type="PRINTS" id="PR00455">
    <property type="entry name" value="HTHTETR"/>
</dbReference>
<dbReference type="InterPro" id="IPR036271">
    <property type="entry name" value="Tet_transcr_reg_TetR-rel_C_sf"/>
</dbReference>
<evidence type="ECO:0000256" key="2">
    <source>
        <dbReference type="PROSITE-ProRule" id="PRU00335"/>
    </source>
</evidence>
<dbReference type="InterPro" id="IPR001647">
    <property type="entry name" value="HTH_TetR"/>
</dbReference>
<accession>A0AAU7DMZ5</accession>
<evidence type="ECO:0000313" key="4">
    <source>
        <dbReference type="EMBL" id="XBH18136.1"/>
    </source>
</evidence>
<dbReference type="InterPro" id="IPR041673">
    <property type="entry name" value="TetR_C_23"/>
</dbReference>
<evidence type="ECO:0000259" key="3">
    <source>
        <dbReference type="PROSITE" id="PS50977"/>
    </source>
</evidence>
<reference evidence="4" key="1">
    <citation type="submission" date="2023-03" db="EMBL/GenBank/DDBJ databases">
        <title>Edaphobacter sp.</title>
        <authorList>
            <person name="Huber K.J."/>
            <person name="Papendorf J."/>
            <person name="Pilke C."/>
            <person name="Bunk B."/>
            <person name="Sproeer C."/>
            <person name="Pester M."/>
        </authorList>
    </citation>
    <scope>NUCLEOTIDE SEQUENCE</scope>
    <source>
        <strain evidence="4">DSM 110680</strain>
    </source>
</reference>
<dbReference type="PROSITE" id="PS50977">
    <property type="entry name" value="HTH_TETR_2"/>
    <property type="match status" value="1"/>
</dbReference>
<dbReference type="InterPro" id="IPR023772">
    <property type="entry name" value="DNA-bd_HTH_TetR-type_CS"/>
</dbReference>
<evidence type="ECO:0000256" key="1">
    <source>
        <dbReference type="ARBA" id="ARBA00023125"/>
    </source>
</evidence>
<name>A0AAU7DMZ5_9BACT</name>
<dbReference type="SUPFAM" id="SSF48498">
    <property type="entry name" value="Tetracyclin repressor-like, C-terminal domain"/>
    <property type="match status" value="1"/>
</dbReference>